<organism evidence="2 3">
    <name type="scientific">Aquila chrysaetos chrysaetos</name>
    <dbReference type="NCBI Taxonomy" id="223781"/>
    <lineage>
        <taxon>Eukaryota</taxon>
        <taxon>Metazoa</taxon>
        <taxon>Chordata</taxon>
        <taxon>Craniata</taxon>
        <taxon>Vertebrata</taxon>
        <taxon>Euteleostomi</taxon>
        <taxon>Archelosauria</taxon>
        <taxon>Archosauria</taxon>
        <taxon>Dinosauria</taxon>
        <taxon>Saurischia</taxon>
        <taxon>Theropoda</taxon>
        <taxon>Coelurosauria</taxon>
        <taxon>Aves</taxon>
        <taxon>Neognathae</taxon>
        <taxon>Neoaves</taxon>
        <taxon>Telluraves</taxon>
        <taxon>Accipitrimorphae</taxon>
        <taxon>Accipitriformes</taxon>
        <taxon>Accipitridae</taxon>
        <taxon>Accipitrinae</taxon>
        <taxon>Aquila</taxon>
    </lineage>
</organism>
<dbReference type="AlphaFoldDB" id="A0A663EDM3"/>
<reference evidence="2" key="2">
    <citation type="submission" date="2025-09" db="UniProtKB">
        <authorList>
            <consortium name="Ensembl"/>
        </authorList>
    </citation>
    <scope>IDENTIFICATION</scope>
</reference>
<reference evidence="2" key="1">
    <citation type="submission" date="2025-08" db="UniProtKB">
        <authorList>
            <consortium name="Ensembl"/>
        </authorList>
    </citation>
    <scope>IDENTIFICATION</scope>
</reference>
<dbReference type="InterPro" id="IPR036390">
    <property type="entry name" value="WH_DNA-bd_sf"/>
</dbReference>
<evidence type="ECO:0000313" key="2">
    <source>
        <dbReference type="Ensembl" id="ENSACCP00020010430.1"/>
    </source>
</evidence>
<dbReference type="InParanoid" id="A0A663EDM3"/>
<dbReference type="InterPro" id="IPR023093">
    <property type="entry name" value="ScpA-like_C"/>
</dbReference>
<keyword evidence="3" id="KW-1185">Reference proteome</keyword>
<dbReference type="GeneTree" id="ENSGT00940000161638"/>
<accession>A0A663EDM3</accession>
<protein>
    <recommendedName>
        <fullName evidence="1">Rad21/Rec8-like protein C-terminal eukaryotic domain-containing protein</fullName>
    </recommendedName>
</protein>
<dbReference type="Pfam" id="PF04824">
    <property type="entry name" value="Rad21_Rec8"/>
    <property type="match status" value="1"/>
</dbReference>
<feature type="domain" description="Rad21/Rec8-like protein C-terminal eukaryotic" evidence="1">
    <location>
        <begin position="28"/>
        <end position="80"/>
    </location>
</feature>
<dbReference type="Gene3D" id="1.10.10.580">
    <property type="entry name" value="Structural maintenance of chromosome 1. Chain E"/>
    <property type="match status" value="1"/>
</dbReference>
<dbReference type="SUPFAM" id="SSF46785">
    <property type="entry name" value="Winged helix' DNA-binding domain"/>
    <property type="match status" value="1"/>
</dbReference>
<dbReference type="InterPro" id="IPR006909">
    <property type="entry name" value="Rad21/Rec8_C_eu"/>
</dbReference>
<evidence type="ECO:0000259" key="1">
    <source>
        <dbReference type="Pfam" id="PF04824"/>
    </source>
</evidence>
<evidence type="ECO:0000313" key="3">
    <source>
        <dbReference type="Proteomes" id="UP000472275"/>
    </source>
</evidence>
<dbReference type="Proteomes" id="UP000472275">
    <property type="component" value="Chromosome 3"/>
</dbReference>
<sequence length="83" mass="9177">MGSGFTGSEADLTHFLVSLLQHLKRSGVRSFSFRELCQKNNRKEAVAKFYILLVLKKQSAVELSQSAPFADITATLSPMFNAP</sequence>
<dbReference type="Ensembl" id="ENSACCT00020010897.1">
    <property type="protein sequence ID" value="ENSACCP00020010430.1"/>
    <property type="gene ID" value="ENSACCG00020007146.1"/>
</dbReference>
<name>A0A663EDM3_AQUCH</name>
<proteinExistence type="predicted"/>